<dbReference type="InterPro" id="IPR025315">
    <property type="entry name" value="DUF4220"/>
</dbReference>
<dbReference type="HOGENOM" id="CLU_1279418_0_0_1"/>
<dbReference type="AlphaFoldDB" id="A0A0E0EYG2"/>
<feature type="domain" description="DUF4220" evidence="1">
    <location>
        <begin position="2"/>
        <end position="126"/>
    </location>
</feature>
<evidence type="ECO:0000259" key="1">
    <source>
        <dbReference type="Pfam" id="PF13968"/>
    </source>
</evidence>
<sequence>MSFLNDFFNSRYAIIFAKGASQLSSMAVVVHRFCKFAKEDELGRDVHQGVYFTWAIIFLLGAKEIWEITTYAFSEWSKVLLLCKYVEQPWWLRGSMGSVARTLVRMPLWRRSLFKRWHGKVSQFNVFFSITRLGCLRVPFSVHLSQQVKCVMIDSLKSLLSETSTHQNYLERAIQAASATSISEEFVNSVLDDVHLQDDVHKLFLVWHIVTCYCEL</sequence>
<organism evidence="2">
    <name type="scientific">Oryza meridionalis</name>
    <dbReference type="NCBI Taxonomy" id="40149"/>
    <lineage>
        <taxon>Eukaryota</taxon>
        <taxon>Viridiplantae</taxon>
        <taxon>Streptophyta</taxon>
        <taxon>Embryophyta</taxon>
        <taxon>Tracheophyta</taxon>
        <taxon>Spermatophyta</taxon>
        <taxon>Magnoliopsida</taxon>
        <taxon>Liliopsida</taxon>
        <taxon>Poales</taxon>
        <taxon>Poaceae</taxon>
        <taxon>BOP clade</taxon>
        <taxon>Oryzoideae</taxon>
        <taxon>Oryzeae</taxon>
        <taxon>Oryzinae</taxon>
        <taxon>Oryza</taxon>
    </lineage>
</organism>
<proteinExistence type="predicted"/>
<dbReference type="Pfam" id="PF13968">
    <property type="entry name" value="DUF4220"/>
    <property type="match status" value="1"/>
</dbReference>
<dbReference type="EnsemblPlants" id="OMERI10G08760.1">
    <property type="protein sequence ID" value="OMERI10G08760.1"/>
    <property type="gene ID" value="OMERI10G08760"/>
</dbReference>
<evidence type="ECO:0000313" key="3">
    <source>
        <dbReference type="Proteomes" id="UP000008021"/>
    </source>
</evidence>
<accession>A0A0E0EYG2</accession>
<keyword evidence="3" id="KW-1185">Reference proteome</keyword>
<reference evidence="2" key="1">
    <citation type="submission" date="2015-04" db="UniProtKB">
        <authorList>
            <consortium name="EnsemblPlants"/>
        </authorList>
    </citation>
    <scope>IDENTIFICATION</scope>
</reference>
<evidence type="ECO:0000313" key="2">
    <source>
        <dbReference type="EnsemblPlants" id="OMERI10G08760.1"/>
    </source>
</evidence>
<dbReference type="Proteomes" id="UP000008021">
    <property type="component" value="Chromosome 10"/>
</dbReference>
<dbReference type="STRING" id="40149.A0A0E0EYG2"/>
<reference evidence="2" key="2">
    <citation type="submission" date="2018-05" db="EMBL/GenBank/DDBJ databases">
        <title>OmerRS3 (Oryza meridionalis Reference Sequence Version 3).</title>
        <authorList>
            <person name="Zhang J."/>
            <person name="Kudrna D."/>
            <person name="Lee S."/>
            <person name="Talag J."/>
            <person name="Welchert J."/>
            <person name="Wing R.A."/>
        </authorList>
    </citation>
    <scope>NUCLEOTIDE SEQUENCE [LARGE SCALE GENOMIC DNA]</scope>
    <source>
        <strain evidence="2">cv. OR44</strain>
    </source>
</reference>
<dbReference type="PANTHER" id="PTHR31325">
    <property type="entry name" value="OS01G0798800 PROTEIN-RELATED"/>
    <property type="match status" value="1"/>
</dbReference>
<protein>
    <recommendedName>
        <fullName evidence="1">DUF4220 domain-containing protein</fullName>
    </recommendedName>
</protein>
<dbReference type="Gramene" id="OMERI10G08760.1">
    <property type="protein sequence ID" value="OMERI10G08760.1"/>
    <property type="gene ID" value="OMERI10G08760"/>
</dbReference>
<name>A0A0E0EYG2_9ORYZ</name>